<keyword evidence="6" id="KW-0175">Coiled coil</keyword>
<evidence type="ECO:0000256" key="7">
    <source>
        <dbReference type="SAM" id="Phobius"/>
    </source>
</evidence>
<evidence type="ECO:0000256" key="2">
    <source>
        <dbReference type="ARBA" id="ARBA00008854"/>
    </source>
</evidence>
<evidence type="ECO:0000256" key="4">
    <source>
        <dbReference type="ARBA" id="ARBA00022989"/>
    </source>
</evidence>
<sequence>MKKQLSLSLIILCVLGLIGLAVVFWLVGTYNEFVTLRTSADSGWAQVETQYQRRADLIPQLVATVEGAAGFEKSLLVEVTEARTNWLNTQSSSTATREDQISASNSFDSALSRLLVTMEAYPAVTATENFVALQSQLEGTENRIAVARKDYNDLVRLYNTAIQLIPGRFVAGMFGFIAYPYFESAEGTEVAPIVEFEF</sequence>
<dbReference type="SUPFAM" id="SSF140478">
    <property type="entry name" value="LemA-like"/>
    <property type="match status" value="1"/>
</dbReference>
<accession>A0A2M8LGI8</accession>
<dbReference type="InterPro" id="IPR007156">
    <property type="entry name" value="MamQ_LemA"/>
</dbReference>
<dbReference type="GO" id="GO:0016020">
    <property type="term" value="C:membrane"/>
    <property type="evidence" value="ECO:0007669"/>
    <property type="project" value="UniProtKB-SubCell"/>
</dbReference>
<evidence type="ECO:0000256" key="5">
    <source>
        <dbReference type="ARBA" id="ARBA00023136"/>
    </source>
</evidence>
<dbReference type="PANTHER" id="PTHR34478">
    <property type="entry name" value="PROTEIN LEMA"/>
    <property type="match status" value="1"/>
</dbReference>
<comment type="subcellular location">
    <subcellularLocation>
        <location evidence="1">Membrane</location>
        <topology evidence="1">Single-pass membrane protein</topology>
    </subcellularLocation>
</comment>
<evidence type="ECO:0000256" key="6">
    <source>
        <dbReference type="SAM" id="Coils"/>
    </source>
</evidence>
<evidence type="ECO:0000256" key="1">
    <source>
        <dbReference type="ARBA" id="ARBA00004167"/>
    </source>
</evidence>
<feature type="coiled-coil region" evidence="6">
    <location>
        <begin position="130"/>
        <end position="157"/>
    </location>
</feature>
<keyword evidence="3 7" id="KW-0812">Transmembrane</keyword>
<protein>
    <submittedName>
        <fullName evidence="8">LemA family protein</fullName>
    </submittedName>
</protein>
<dbReference type="AlphaFoldDB" id="A0A2M8LGI8"/>
<organism evidence="8 9">
    <name type="scientific">Candidatus Uhrbacteria bacterium CG10_big_fil_rev_8_21_14_0_10_48_16</name>
    <dbReference type="NCBI Taxonomy" id="1975038"/>
    <lineage>
        <taxon>Bacteria</taxon>
        <taxon>Candidatus Uhriibacteriota</taxon>
    </lineage>
</organism>
<comment type="caution">
    <text evidence="8">The sequence shown here is derived from an EMBL/GenBank/DDBJ whole genome shotgun (WGS) entry which is preliminary data.</text>
</comment>
<feature type="transmembrane region" description="Helical" evidence="7">
    <location>
        <begin position="7"/>
        <end position="27"/>
    </location>
</feature>
<keyword evidence="5 7" id="KW-0472">Membrane</keyword>
<gene>
    <name evidence="8" type="ORF">COV05_04060</name>
</gene>
<evidence type="ECO:0000313" key="9">
    <source>
        <dbReference type="Proteomes" id="UP000231436"/>
    </source>
</evidence>
<dbReference type="Gene3D" id="1.20.1440.20">
    <property type="entry name" value="LemA-like domain"/>
    <property type="match status" value="1"/>
</dbReference>
<dbReference type="Pfam" id="PF04011">
    <property type="entry name" value="LemA"/>
    <property type="match status" value="1"/>
</dbReference>
<comment type="similarity">
    <text evidence="2">Belongs to the LemA family.</text>
</comment>
<proteinExistence type="inferred from homology"/>
<dbReference type="InterPro" id="IPR023353">
    <property type="entry name" value="LemA-like_dom_sf"/>
</dbReference>
<dbReference type="PANTHER" id="PTHR34478:SF2">
    <property type="entry name" value="MEMBRANE PROTEIN"/>
    <property type="match status" value="1"/>
</dbReference>
<dbReference type="Proteomes" id="UP000231436">
    <property type="component" value="Unassembled WGS sequence"/>
</dbReference>
<evidence type="ECO:0000313" key="8">
    <source>
        <dbReference type="EMBL" id="PJE76515.1"/>
    </source>
</evidence>
<reference evidence="9" key="1">
    <citation type="submission" date="2017-09" db="EMBL/GenBank/DDBJ databases">
        <title>Depth-based differentiation of microbial function through sediment-hosted aquifers and enrichment of novel symbionts in the deep terrestrial subsurface.</title>
        <authorList>
            <person name="Probst A.J."/>
            <person name="Ladd B."/>
            <person name="Jarett J.K."/>
            <person name="Geller-Mcgrath D.E."/>
            <person name="Sieber C.M.K."/>
            <person name="Emerson J.B."/>
            <person name="Anantharaman K."/>
            <person name="Thomas B.C."/>
            <person name="Malmstrom R."/>
            <person name="Stieglmeier M."/>
            <person name="Klingl A."/>
            <person name="Woyke T."/>
            <person name="Ryan C.M."/>
            <person name="Banfield J.F."/>
        </authorList>
    </citation>
    <scope>NUCLEOTIDE SEQUENCE [LARGE SCALE GENOMIC DNA]</scope>
</reference>
<evidence type="ECO:0000256" key="3">
    <source>
        <dbReference type="ARBA" id="ARBA00022692"/>
    </source>
</evidence>
<name>A0A2M8LGI8_9BACT</name>
<keyword evidence="4 7" id="KW-1133">Transmembrane helix</keyword>
<dbReference type="EMBL" id="PFEU01000018">
    <property type="protein sequence ID" value="PJE76515.1"/>
    <property type="molecule type" value="Genomic_DNA"/>
</dbReference>